<dbReference type="PANTHER" id="PTHR33710:SF13">
    <property type="entry name" value="ENDONUCLEASE_EXONUCLEASE_PHOSPHATASE FAMILY PROTEIN"/>
    <property type="match status" value="1"/>
</dbReference>
<gene>
    <name evidence="1" type="ORF">RND81_05G018800</name>
</gene>
<proteinExistence type="predicted"/>
<dbReference type="EMBL" id="JBDFQZ010000005">
    <property type="protein sequence ID" value="KAK9723701.1"/>
    <property type="molecule type" value="Genomic_DNA"/>
</dbReference>
<keyword evidence="2" id="KW-1185">Reference proteome</keyword>
<sequence>MDDFNNVILAAGLDDMCTHACQFTWTNKQSDPDRKWMRLDRVLVNFASLLSFPNSFADALCSGVSSTPRLWLLCLLLLAGGRNCFISLTVGLRKSIFFRWWLKLESWRCLDVLCID</sequence>
<dbReference type="Proteomes" id="UP001443914">
    <property type="component" value="Unassembled WGS sequence"/>
</dbReference>
<dbReference type="PANTHER" id="PTHR33710">
    <property type="entry name" value="BNAC02G09200D PROTEIN"/>
    <property type="match status" value="1"/>
</dbReference>
<reference evidence="1" key="1">
    <citation type="submission" date="2024-03" db="EMBL/GenBank/DDBJ databases">
        <title>WGS assembly of Saponaria officinalis var. Norfolk2.</title>
        <authorList>
            <person name="Jenkins J."/>
            <person name="Shu S."/>
            <person name="Grimwood J."/>
            <person name="Barry K."/>
            <person name="Goodstein D."/>
            <person name="Schmutz J."/>
            <person name="Leebens-Mack J."/>
            <person name="Osbourn A."/>
        </authorList>
    </citation>
    <scope>NUCLEOTIDE SEQUENCE [LARGE SCALE GENOMIC DNA]</scope>
    <source>
        <strain evidence="1">JIC</strain>
    </source>
</reference>
<comment type="caution">
    <text evidence="1">The sequence shown here is derived from an EMBL/GenBank/DDBJ whole genome shotgun (WGS) entry which is preliminary data.</text>
</comment>
<evidence type="ECO:0000313" key="1">
    <source>
        <dbReference type="EMBL" id="KAK9723701.1"/>
    </source>
</evidence>
<name>A0AAW1KTL2_SAPOF</name>
<accession>A0AAW1KTL2</accession>
<protein>
    <submittedName>
        <fullName evidence="1">Uncharacterized protein</fullName>
    </submittedName>
</protein>
<dbReference type="AlphaFoldDB" id="A0AAW1KTL2"/>
<evidence type="ECO:0000313" key="2">
    <source>
        <dbReference type="Proteomes" id="UP001443914"/>
    </source>
</evidence>
<organism evidence="1 2">
    <name type="scientific">Saponaria officinalis</name>
    <name type="common">Common soapwort</name>
    <name type="synonym">Lychnis saponaria</name>
    <dbReference type="NCBI Taxonomy" id="3572"/>
    <lineage>
        <taxon>Eukaryota</taxon>
        <taxon>Viridiplantae</taxon>
        <taxon>Streptophyta</taxon>
        <taxon>Embryophyta</taxon>
        <taxon>Tracheophyta</taxon>
        <taxon>Spermatophyta</taxon>
        <taxon>Magnoliopsida</taxon>
        <taxon>eudicotyledons</taxon>
        <taxon>Gunneridae</taxon>
        <taxon>Pentapetalae</taxon>
        <taxon>Caryophyllales</taxon>
        <taxon>Caryophyllaceae</taxon>
        <taxon>Caryophylleae</taxon>
        <taxon>Saponaria</taxon>
    </lineage>
</organism>